<organism evidence="1 2">
    <name type="scientific">Candidatus Amesbacteria bacterium GW2011_GWA2_47_11</name>
    <dbReference type="NCBI Taxonomy" id="1618357"/>
    <lineage>
        <taxon>Bacteria</taxon>
        <taxon>Candidatus Amesiibacteriota</taxon>
    </lineage>
</organism>
<accession>A0A0G1TRG9</accession>
<reference evidence="1 2" key="1">
    <citation type="journal article" date="2015" name="Nature">
        <title>rRNA introns, odd ribosomes, and small enigmatic genomes across a large radiation of phyla.</title>
        <authorList>
            <person name="Brown C.T."/>
            <person name="Hug L.A."/>
            <person name="Thomas B.C."/>
            <person name="Sharon I."/>
            <person name="Castelle C.J."/>
            <person name="Singh A."/>
            <person name="Wilkins M.J."/>
            <person name="Williams K.H."/>
            <person name="Banfield J.F."/>
        </authorList>
    </citation>
    <scope>NUCLEOTIDE SEQUENCE [LARGE SCALE GENOMIC DNA]</scope>
</reference>
<gene>
    <name evidence="1" type="ORF">UX78_C0003G0019</name>
</gene>
<dbReference type="InterPro" id="IPR036412">
    <property type="entry name" value="HAD-like_sf"/>
</dbReference>
<dbReference type="AlphaFoldDB" id="A0A0G1TRG9"/>
<evidence type="ECO:0000313" key="1">
    <source>
        <dbReference type="EMBL" id="KKU56743.1"/>
    </source>
</evidence>
<dbReference type="Pfam" id="PF00702">
    <property type="entry name" value="Hydrolase"/>
    <property type="match status" value="1"/>
</dbReference>
<dbReference type="Gene3D" id="3.40.50.1000">
    <property type="entry name" value="HAD superfamily/HAD-like"/>
    <property type="match status" value="1"/>
</dbReference>
<protein>
    <submittedName>
        <fullName evidence="1">Uncharacterized protein</fullName>
    </submittedName>
</protein>
<evidence type="ECO:0000313" key="2">
    <source>
        <dbReference type="Proteomes" id="UP000034607"/>
    </source>
</evidence>
<name>A0A0G1TRG9_9BACT</name>
<sequence length="200" mass="23098">MPFIFFDIDYTLIDTDKLRSRLSDAFQQTLNITAQQYKDVISNYTSALASSTDFNPDEFISFLAPKYDFLIADLEKVYWHNPQFYQESLYPEVLRVLKRMKGEYNMGIFSEGFIKYQTAKLKESGILNFFDPKNIYIFRRKLLPENLANLPAGSLVIDDDPVNVKALLNLPQVVPVWINRKNASTHPQARTITSLLALLD</sequence>
<proteinExistence type="predicted"/>
<dbReference type="InterPro" id="IPR023214">
    <property type="entry name" value="HAD_sf"/>
</dbReference>
<comment type="caution">
    <text evidence="1">The sequence shown here is derived from an EMBL/GenBank/DDBJ whole genome shotgun (WGS) entry which is preliminary data.</text>
</comment>
<dbReference type="SUPFAM" id="SSF56784">
    <property type="entry name" value="HAD-like"/>
    <property type="match status" value="1"/>
</dbReference>
<dbReference type="EMBL" id="LCNM01000003">
    <property type="protein sequence ID" value="KKU56743.1"/>
    <property type="molecule type" value="Genomic_DNA"/>
</dbReference>
<dbReference type="Proteomes" id="UP000034607">
    <property type="component" value="Unassembled WGS sequence"/>
</dbReference>